<dbReference type="Gene3D" id="1.10.10.60">
    <property type="entry name" value="Homeodomain-like"/>
    <property type="match status" value="1"/>
</dbReference>
<dbReference type="Pfam" id="PF12833">
    <property type="entry name" value="HTH_18"/>
    <property type="match status" value="1"/>
</dbReference>
<dbReference type="OrthoDB" id="241790at2"/>
<accession>A0A4P6KDS0</accession>
<evidence type="ECO:0000256" key="3">
    <source>
        <dbReference type="ARBA" id="ARBA00023163"/>
    </source>
</evidence>
<dbReference type="InterPro" id="IPR009057">
    <property type="entry name" value="Homeodomain-like_sf"/>
</dbReference>
<proteinExistence type="predicted"/>
<keyword evidence="1" id="KW-0805">Transcription regulation</keyword>
<dbReference type="InterPro" id="IPR050204">
    <property type="entry name" value="AraC_XylS_family_regulators"/>
</dbReference>
<evidence type="ECO:0000256" key="4">
    <source>
        <dbReference type="SAM" id="MobiDB-lite"/>
    </source>
</evidence>
<dbReference type="PANTHER" id="PTHR46796">
    <property type="entry name" value="HTH-TYPE TRANSCRIPTIONAL ACTIVATOR RHAS-RELATED"/>
    <property type="match status" value="1"/>
</dbReference>
<keyword evidence="7" id="KW-1185">Reference proteome</keyword>
<organism evidence="6 7">
    <name type="scientific">Leucobacter triazinivorans</name>
    <dbReference type="NCBI Taxonomy" id="1784719"/>
    <lineage>
        <taxon>Bacteria</taxon>
        <taxon>Bacillati</taxon>
        <taxon>Actinomycetota</taxon>
        <taxon>Actinomycetes</taxon>
        <taxon>Micrococcales</taxon>
        <taxon>Microbacteriaceae</taxon>
        <taxon>Leucobacter</taxon>
    </lineage>
</organism>
<reference evidence="6 7" key="1">
    <citation type="submission" date="2019-02" db="EMBL/GenBank/DDBJ databases">
        <authorList>
            <person name="Sun L."/>
            <person name="Pan D."/>
            <person name="Wu X."/>
        </authorList>
    </citation>
    <scope>NUCLEOTIDE SEQUENCE [LARGE SCALE GENOMIC DNA]</scope>
    <source>
        <strain evidence="6 7">JW-1</strain>
    </source>
</reference>
<evidence type="ECO:0000313" key="7">
    <source>
        <dbReference type="Proteomes" id="UP000289260"/>
    </source>
</evidence>
<dbReference type="SMART" id="SM00342">
    <property type="entry name" value="HTH_ARAC"/>
    <property type="match status" value="1"/>
</dbReference>
<dbReference type="KEGG" id="ltr:EVS81_06125"/>
<dbReference type="EMBL" id="CP035806">
    <property type="protein sequence ID" value="QBE48467.1"/>
    <property type="molecule type" value="Genomic_DNA"/>
</dbReference>
<dbReference type="AlphaFoldDB" id="A0A4P6KDS0"/>
<protein>
    <submittedName>
        <fullName evidence="6">AraC family transcriptional regulator</fullName>
    </submittedName>
</protein>
<feature type="domain" description="HTH araC/xylS-type" evidence="5">
    <location>
        <begin position="227"/>
        <end position="325"/>
    </location>
</feature>
<keyword evidence="2" id="KW-0238">DNA-binding</keyword>
<dbReference type="GO" id="GO:0043565">
    <property type="term" value="F:sequence-specific DNA binding"/>
    <property type="evidence" value="ECO:0007669"/>
    <property type="project" value="InterPro"/>
</dbReference>
<evidence type="ECO:0000256" key="2">
    <source>
        <dbReference type="ARBA" id="ARBA00023125"/>
    </source>
</evidence>
<keyword evidence="3" id="KW-0804">Transcription</keyword>
<feature type="region of interest" description="Disordered" evidence="4">
    <location>
        <begin position="1"/>
        <end position="26"/>
    </location>
</feature>
<dbReference type="PROSITE" id="PS01124">
    <property type="entry name" value="HTH_ARAC_FAMILY_2"/>
    <property type="match status" value="1"/>
</dbReference>
<evidence type="ECO:0000256" key="1">
    <source>
        <dbReference type="ARBA" id="ARBA00023015"/>
    </source>
</evidence>
<dbReference type="Proteomes" id="UP000289260">
    <property type="component" value="Chromosome"/>
</dbReference>
<dbReference type="SUPFAM" id="SSF46689">
    <property type="entry name" value="Homeodomain-like"/>
    <property type="match status" value="2"/>
</dbReference>
<gene>
    <name evidence="6" type="ORF">EVS81_06125</name>
</gene>
<evidence type="ECO:0000313" key="6">
    <source>
        <dbReference type="EMBL" id="QBE48467.1"/>
    </source>
</evidence>
<dbReference type="InterPro" id="IPR018060">
    <property type="entry name" value="HTH_AraC"/>
</dbReference>
<dbReference type="GO" id="GO:0003700">
    <property type="term" value="F:DNA-binding transcription factor activity"/>
    <property type="evidence" value="ECO:0007669"/>
    <property type="project" value="InterPro"/>
</dbReference>
<name>A0A4P6KDS0_9MICO</name>
<sequence>MRKQPQSPFSPERYSPPESVRPALNTSDGSAALVGASFVLPVVAMESRRTRPTRRAVFDRAKLVSVMDGAAEVETALGAVSVRQGHSFAVGAGVWCSVLPRGPVRLWTVYVDETLFRSHMRWVLPVQGRVVPQVHPAQWRGAPIVVDAGADVLRRTERFWRQMSVLASSNHPPELVAARTLTLFSHAVEQSVQALVVPDQREVAYDTPPVSPVGGRLTVRTSVGTAARAAQLLLSGISEHWDMRRLSQSVAMSRPHLTRLFTDQFGTTPMRFLTETRTTEFTRLLEETELPIGVISRRVGWNDARVAAAWFRRRFGISPSQFRRSPHPHVEGGTAA</sequence>
<evidence type="ECO:0000259" key="5">
    <source>
        <dbReference type="PROSITE" id="PS01124"/>
    </source>
</evidence>